<gene>
    <name evidence="6" type="ORF">FISHEDRAFT_48002</name>
</gene>
<keyword evidence="4" id="KW-0812">Transmembrane</keyword>
<evidence type="ECO:0000256" key="2">
    <source>
        <dbReference type="ARBA" id="ARBA00022827"/>
    </source>
</evidence>
<dbReference type="GO" id="GO:0044550">
    <property type="term" value="P:secondary metabolite biosynthetic process"/>
    <property type="evidence" value="ECO:0007669"/>
    <property type="project" value="TreeGrafter"/>
</dbReference>
<evidence type="ECO:0000259" key="5">
    <source>
        <dbReference type="Pfam" id="PF01494"/>
    </source>
</evidence>
<dbReference type="InterPro" id="IPR036188">
    <property type="entry name" value="FAD/NAD-bd_sf"/>
</dbReference>
<keyword evidence="7" id="KW-1185">Reference proteome</keyword>
<dbReference type="InterPro" id="IPR002938">
    <property type="entry name" value="FAD-bd"/>
</dbReference>
<feature type="domain" description="FAD-binding" evidence="5">
    <location>
        <begin position="15"/>
        <end position="385"/>
    </location>
</feature>
<keyword evidence="1" id="KW-0285">Flavoprotein</keyword>
<dbReference type="InterPro" id="IPR051104">
    <property type="entry name" value="FAD_monoxygenase"/>
</dbReference>
<dbReference type="EMBL" id="KN882043">
    <property type="protein sequence ID" value="KIY46102.1"/>
    <property type="molecule type" value="Genomic_DNA"/>
</dbReference>
<keyword evidence="4" id="KW-1133">Transmembrane helix</keyword>
<keyword evidence="3" id="KW-0560">Oxidoreductase</keyword>
<dbReference type="AlphaFoldDB" id="A0A0D7A4Z8"/>
<proteinExistence type="predicted"/>
<accession>A0A0D7A4Z8</accession>
<dbReference type="GO" id="GO:0016491">
    <property type="term" value="F:oxidoreductase activity"/>
    <property type="evidence" value="ECO:0007669"/>
    <property type="project" value="UniProtKB-KW"/>
</dbReference>
<keyword evidence="4" id="KW-0472">Membrane</keyword>
<dbReference type="PANTHER" id="PTHR46720:SF3">
    <property type="entry name" value="FAD-BINDING DOMAIN-CONTAINING PROTEIN-RELATED"/>
    <property type="match status" value="1"/>
</dbReference>
<evidence type="ECO:0000313" key="6">
    <source>
        <dbReference type="EMBL" id="KIY46102.1"/>
    </source>
</evidence>
<dbReference type="OrthoDB" id="417877at2759"/>
<dbReference type="PRINTS" id="PR00420">
    <property type="entry name" value="RNGMNOXGNASE"/>
</dbReference>
<organism evidence="6 7">
    <name type="scientific">Fistulina hepatica ATCC 64428</name>
    <dbReference type="NCBI Taxonomy" id="1128425"/>
    <lineage>
        <taxon>Eukaryota</taxon>
        <taxon>Fungi</taxon>
        <taxon>Dikarya</taxon>
        <taxon>Basidiomycota</taxon>
        <taxon>Agaricomycotina</taxon>
        <taxon>Agaricomycetes</taxon>
        <taxon>Agaricomycetidae</taxon>
        <taxon>Agaricales</taxon>
        <taxon>Fistulinaceae</taxon>
        <taxon>Fistulina</taxon>
    </lineage>
</organism>
<dbReference type="Gene3D" id="3.50.50.60">
    <property type="entry name" value="FAD/NAD(P)-binding domain"/>
    <property type="match status" value="1"/>
</dbReference>
<evidence type="ECO:0000256" key="3">
    <source>
        <dbReference type="ARBA" id="ARBA00023002"/>
    </source>
</evidence>
<evidence type="ECO:0000256" key="4">
    <source>
        <dbReference type="SAM" id="Phobius"/>
    </source>
</evidence>
<dbReference type="PANTHER" id="PTHR46720">
    <property type="entry name" value="HYDROXYLASE, PUTATIVE (AFU_ORTHOLOGUE AFUA_3G01460)-RELATED"/>
    <property type="match status" value="1"/>
</dbReference>
<evidence type="ECO:0000313" key="7">
    <source>
        <dbReference type="Proteomes" id="UP000054144"/>
    </source>
</evidence>
<protein>
    <submittedName>
        <fullName evidence="6">FAD/NAD(P)-binding domain-containing protein</fullName>
    </submittedName>
</protein>
<dbReference type="Pfam" id="PF01494">
    <property type="entry name" value="FAD_binding_3"/>
    <property type="match status" value="1"/>
</dbReference>
<feature type="transmembrane region" description="Helical" evidence="4">
    <location>
        <begin position="12"/>
        <end position="33"/>
    </location>
</feature>
<dbReference type="SUPFAM" id="SSF51905">
    <property type="entry name" value="FAD/NAD(P)-binding domain"/>
    <property type="match status" value="1"/>
</dbReference>
<name>A0A0D7A4Z8_9AGAR</name>
<dbReference type="GO" id="GO:0071949">
    <property type="term" value="F:FAD binding"/>
    <property type="evidence" value="ECO:0007669"/>
    <property type="project" value="InterPro"/>
</dbReference>
<dbReference type="Proteomes" id="UP000054144">
    <property type="component" value="Unassembled WGS sequence"/>
</dbReference>
<reference evidence="6 7" key="1">
    <citation type="journal article" date="2015" name="Fungal Genet. Biol.">
        <title>Evolution of novel wood decay mechanisms in Agaricales revealed by the genome sequences of Fistulina hepatica and Cylindrobasidium torrendii.</title>
        <authorList>
            <person name="Floudas D."/>
            <person name="Held B.W."/>
            <person name="Riley R."/>
            <person name="Nagy L.G."/>
            <person name="Koehler G."/>
            <person name="Ransdell A.S."/>
            <person name="Younus H."/>
            <person name="Chow J."/>
            <person name="Chiniquy J."/>
            <person name="Lipzen A."/>
            <person name="Tritt A."/>
            <person name="Sun H."/>
            <person name="Haridas S."/>
            <person name="LaButti K."/>
            <person name="Ohm R.A."/>
            <person name="Kues U."/>
            <person name="Blanchette R.A."/>
            <person name="Grigoriev I.V."/>
            <person name="Minto R.E."/>
            <person name="Hibbett D.S."/>
        </authorList>
    </citation>
    <scope>NUCLEOTIDE SEQUENCE [LARGE SCALE GENOMIC DNA]</scope>
    <source>
        <strain evidence="6 7">ATCC 64428</strain>
    </source>
</reference>
<keyword evidence="2" id="KW-0274">FAD</keyword>
<sequence>MPPDTTEPVSTQGLDVAIIGGGICGLVCAIALAQGDRPIRAEIFEAAPKFAEVGAGITFGHNSVQLLRKLGLLPVLLPYLGTSEDTHQRPFLFLSDGPTQECLYTMQCRENDEMIKMKHRPSFIEALVPLIDPRRVHFRKRCVSVDKLANNRRLVVHFADGTTHEADLVIGADGIHSACRGFVTGGDKDYVTFSRTVAYRALVPTDELVEAGLKIDLKKWPVAWDGEHRCHLLDFFQPDQRMTAILLQTNIVVYSTDYRVSLGSVKIEGPWVTKASQAEVMQILEKSGPDPKIIAAHLRESSKWHIHCLYPSLASFSREHVVLVGDAAHAMVPFMGAGAGQGIEDVYFLAKLLTHPAATPDKIEDILVTFNRFRAPRASAVKDRSFMVGNFLQGYDRDGKTLAECMDGQFEYLHYYDMDQDVKAAIELVYGSS</sequence>
<evidence type="ECO:0000256" key="1">
    <source>
        <dbReference type="ARBA" id="ARBA00022630"/>
    </source>
</evidence>